<evidence type="ECO:0000256" key="1">
    <source>
        <dbReference type="SAM" id="MobiDB-lite"/>
    </source>
</evidence>
<dbReference type="PROSITE" id="PS00018">
    <property type="entry name" value="EF_HAND_1"/>
    <property type="match status" value="1"/>
</dbReference>
<proteinExistence type="predicted"/>
<dbReference type="EMBL" id="CP071793">
    <property type="protein sequence ID" value="QTD48340.1"/>
    <property type="molecule type" value="Genomic_DNA"/>
</dbReference>
<feature type="compositionally biased region" description="Polar residues" evidence="1">
    <location>
        <begin position="184"/>
        <end position="196"/>
    </location>
</feature>
<sequence>MTPLTTRSSVYFLLAAFWSIVLVQAGPPVAIPMTYHVTKNKQKFIALAAYSDDITYREASHTDEVINFGIRYDDAITAWRIETLPAHGTLFDSYTEIDQTPYLVSDPDEVLYVPNEAYVGPDGFRFSVSDSQGISDPAGISLRVEAEVTLPKGIPALPAIFHTQAPVPAAAGNVETDDWYIDNSHPSATDTPQPGESSPRHGTPDVPRATIPPNNTSFVAGARVFLAGGVETPYQTRSGVTWHQWFFRGTSESPVYVIGINDGPGKPVITGSARGELRLQMEHTLFEGIDFRGLSIAQFEDLVEGHVVFRHCVIDRMNRGTTGAGIQVNRGNHKVFYDVHIKRAGFTEPDLSAENDVHGIQISASFFWVLDSLIHGSAGDAIQINNQASEGLYIARNKLHSDNENALDFKRRYDLIFVENDVWDYRAIDYRSSGSDGTPVLVNQDTPGQPPIYSTVSRNRIWDCNGAIRLQGQEIWTTDNVIWHVHQNANAPAADVAYAIEVGNNDHEDYTQRITNNTLHMVDGGIYIWAGDNSGVKDHHIVGNNFGELNGDSREPYHMRISGNHIEGTILDYNNYSSPLRVRWGSTLRDLAWMQANTANCAQSFENRDPMFADPDHFDLSLQPNSPLIDTNIEHVAYGEFFEQYGRSLMYDANNMPRPQEGGWDIGAFEYRPFCAVAWALWHDLDAYLESEDHDQNGRIDLMDYVAQINACTSESPAKWVREPGLKDEDSDKRRGG</sequence>
<dbReference type="SUPFAM" id="SSF51126">
    <property type="entry name" value="Pectin lyase-like"/>
    <property type="match status" value="1"/>
</dbReference>
<organism evidence="2 3">
    <name type="scientific">Sulfidibacter corallicola</name>
    <dbReference type="NCBI Taxonomy" id="2818388"/>
    <lineage>
        <taxon>Bacteria</taxon>
        <taxon>Pseudomonadati</taxon>
        <taxon>Acidobacteriota</taxon>
        <taxon>Holophagae</taxon>
        <taxon>Acanthopleuribacterales</taxon>
        <taxon>Acanthopleuribacteraceae</taxon>
        <taxon>Sulfidibacter</taxon>
    </lineage>
</organism>
<feature type="region of interest" description="Disordered" evidence="1">
    <location>
        <begin position="178"/>
        <end position="213"/>
    </location>
</feature>
<dbReference type="InterPro" id="IPR011050">
    <property type="entry name" value="Pectin_lyase_fold/virulence"/>
</dbReference>
<reference evidence="2" key="1">
    <citation type="submission" date="2021-03" db="EMBL/GenBank/DDBJ databases">
        <title>Acanthopleuribacteraceae sp. M133.</title>
        <authorList>
            <person name="Wang G."/>
        </authorList>
    </citation>
    <scope>NUCLEOTIDE SEQUENCE</scope>
    <source>
        <strain evidence="2">M133</strain>
    </source>
</reference>
<protein>
    <submittedName>
        <fullName evidence="2">Uncharacterized protein</fullName>
    </submittedName>
</protein>
<evidence type="ECO:0000313" key="3">
    <source>
        <dbReference type="Proteomes" id="UP000663929"/>
    </source>
</evidence>
<dbReference type="RefSeq" id="WP_237377994.1">
    <property type="nucleotide sequence ID" value="NZ_CP071793.1"/>
</dbReference>
<dbReference type="AlphaFoldDB" id="A0A8A4TFK9"/>
<accession>A0A8A4TFK9</accession>
<dbReference type="Proteomes" id="UP000663929">
    <property type="component" value="Chromosome"/>
</dbReference>
<evidence type="ECO:0000313" key="2">
    <source>
        <dbReference type="EMBL" id="QTD48340.1"/>
    </source>
</evidence>
<gene>
    <name evidence="2" type="ORF">J3U87_22400</name>
</gene>
<dbReference type="InterPro" id="IPR018247">
    <property type="entry name" value="EF_Hand_1_Ca_BS"/>
</dbReference>
<keyword evidence="3" id="KW-1185">Reference proteome</keyword>
<dbReference type="KEGG" id="scor:J3U87_22400"/>
<name>A0A8A4TFK9_SULCO</name>